<comment type="subcellular location">
    <subcellularLocation>
        <location evidence="1">Membrane</location>
    </subcellularLocation>
</comment>
<dbReference type="InterPro" id="IPR001460">
    <property type="entry name" value="PCN-bd_Tpept"/>
</dbReference>
<dbReference type="InterPro" id="IPR005543">
    <property type="entry name" value="PASTA_dom"/>
</dbReference>
<evidence type="ECO:0000256" key="3">
    <source>
        <dbReference type="ARBA" id="ARBA00007171"/>
    </source>
</evidence>
<evidence type="ECO:0000313" key="10">
    <source>
        <dbReference type="Proteomes" id="UP000067625"/>
    </source>
</evidence>
<evidence type="ECO:0000256" key="7">
    <source>
        <dbReference type="SAM" id="Phobius"/>
    </source>
</evidence>
<dbReference type="PANTHER" id="PTHR30627">
    <property type="entry name" value="PEPTIDOGLYCAN D,D-TRANSPEPTIDASE"/>
    <property type="match status" value="1"/>
</dbReference>
<dbReference type="GO" id="GO:0005886">
    <property type="term" value="C:plasma membrane"/>
    <property type="evidence" value="ECO:0007669"/>
    <property type="project" value="TreeGrafter"/>
</dbReference>
<dbReference type="Pfam" id="PF03717">
    <property type="entry name" value="PBP_dimer"/>
    <property type="match status" value="1"/>
</dbReference>
<dbReference type="FunFam" id="3.40.710.10:FF:000026">
    <property type="entry name" value="Penicillin-binding protein 1"/>
    <property type="match status" value="1"/>
</dbReference>
<dbReference type="PATRIC" id="fig|1441095.3.peg.1030"/>
<reference evidence="9 10" key="2">
    <citation type="journal article" date="2016" name="Int. J. Syst. Evol. Microbiol.">
        <title>Bacillus gobiensis sp. nov., isolated from a soil sample.</title>
        <authorList>
            <person name="Liu B."/>
            <person name="Liu G.H."/>
            <person name="Cetin S."/>
            <person name="Schumann P."/>
            <person name="Pan Z.Z."/>
            <person name="Chen Q.Q."/>
        </authorList>
    </citation>
    <scope>NUCLEOTIDE SEQUENCE [LARGE SCALE GENOMIC DNA]</scope>
    <source>
        <strain evidence="9 10">FJAT-4402</strain>
    </source>
</reference>
<keyword evidence="7" id="KW-1133">Transmembrane helix</keyword>
<keyword evidence="7" id="KW-0812">Transmembrane</keyword>
<dbReference type="GO" id="GO:0008658">
    <property type="term" value="F:penicillin binding"/>
    <property type="evidence" value="ECO:0007669"/>
    <property type="project" value="InterPro"/>
</dbReference>
<dbReference type="OrthoDB" id="9804124at2"/>
<dbReference type="SUPFAM" id="SSF54184">
    <property type="entry name" value="Penicillin-binding protein 2x (pbp-2x), c-terminal domain"/>
    <property type="match status" value="2"/>
</dbReference>
<dbReference type="Pfam" id="PF03793">
    <property type="entry name" value="PASTA"/>
    <property type="match status" value="2"/>
</dbReference>
<dbReference type="UniPathway" id="UPA00219"/>
<dbReference type="Gene3D" id="2.20.70.70">
    <property type="match status" value="1"/>
</dbReference>
<dbReference type="InterPro" id="IPR036138">
    <property type="entry name" value="PBP_dimer_sf"/>
</dbReference>
<accession>A0A0M4FNE9</accession>
<evidence type="ECO:0000256" key="2">
    <source>
        <dbReference type="ARBA" id="ARBA00004752"/>
    </source>
</evidence>
<dbReference type="CDD" id="cd06575">
    <property type="entry name" value="PASTA_Pbp2x-like_2"/>
    <property type="match status" value="1"/>
</dbReference>
<dbReference type="GO" id="GO:0009252">
    <property type="term" value="P:peptidoglycan biosynthetic process"/>
    <property type="evidence" value="ECO:0007669"/>
    <property type="project" value="UniProtKB-UniPathway"/>
</dbReference>
<name>A0A0M4FNE9_9BACI</name>
<comment type="pathway">
    <text evidence="2">Cell wall biogenesis; peptidoglycan biosynthesis.</text>
</comment>
<evidence type="ECO:0000256" key="6">
    <source>
        <dbReference type="ARBA" id="ARBA00034000"/>
    </source>
</evidence>
<dbReference type="InterPro" id="IPR012338">
    <property type="entry name" value="Beta-lactam/transpept-like"/>
</dbReference>
<dbReference type="Proteomes" id="UP000067625">
    <property type="component" value="Chromosome"/>
</dbReference>
<comment type="catalytic activity">
    <reaction evidence="6">
        <text>Preferential cleavage: (Ac)2-L-Lys-D-Ala-|-D-Ala. Also transpeptidation of peptidyl-alanyl moieties that are N-acyl substituents of D-alanine.</text>
        <dbReference type="EC" id="3.4.16.4"/>
    </reaction>
</comment>
<comment type="similarity">
    <text evidence="3">Belongs to the transpeptidase family.</text>
</comment>
<dbReference type="EC" id="3.4.16.4" evidence="4"/>
<dbReference type="Gene3D" id="3.40.710.10">
    <property type="entry name" value="DD-peptidase/beta-lactamase superfamily"/>
    <property type="match status" value="1"/>
</dbReference>
<dbReference type="STRING" id="1441095.AM592_04685"/>
<dbReference type="SUPFAM" id="SSF56601">
    <property type="entry name" value="beta-lactamase/transpeptidase-like"/>
    <property type="match status" value="1"/>
</dbReference>
<keyword evidence="10" id="KW-1185">Reference proteome</keyword>
<dbReference type="Gene3D" id="3.30.70.2110">
    <property type="match status" value="1"/>
</dbReference>
<evidence type="ECO:0000259" key="8">
    <source>
        <dbReference type="PROSITE" id="PS51178"/>
    </source>
</evidence>
<feature type="domain" description="PASTA" evidence="8">
    <location>
        <begin position="599"/>
        <end position="659"/>
    </location>
</feature>
<keyword evidence="5 7" id="KW-0472">Membrane</keyword>
<dbReference type="SUPFAM" id="SSF56519">
    <property type="entry name" value="Penicillin binding protein dimerisation domain"/>
    <property type="match status" value="1"/>
</dbReference>
<dbReference type="PROSITE" id="PS51178">
    <property type="entry name" value="PASTA"/>
    <property type="match status" value="1"/>
</dbReference>
<dbReference type="EMBL" id="CP012600">
    <property type="protein sequence ID" value="ALC84104.1"/>
    <property type="molecule type" value="Genomic_DNA"/>
</dbReference>
<dbReference type="AlphaFoldDB" id="A0A0M4FNE9"/>
<dbReference type="SMART" id="SM00740">
    <property type="entry name" value="PASTA"/>
    <property type="match status" value="2"/>
</dbReference>
<protein>
    <recommendedName>
        <fullName evidence="4">serine-type D-Ala-D-Ala carboxypeptidase</fullName>
        <ecNumber evidence="4">3.4.16.4</ecNumber>
    </recommendedName>
</protein>
<evidence type="ECO:0000256" key="1">
    <source>
        <dbReference type="ARBA" id="ARBA00004370"/>
    </source>
</evidence>
<dbReference type="GO" id="GO:0009002">
    <property type="term" value="F:serine-type D-Ala-D-Ala carboxypeptidase activity"/>
    <property type="evidence" value="ECO:0007669"/>
    <property type="project" value="UniProtKB-EC"/>
</dbReference>
<evidence type="ECO:0000313" key="9">
    <source>
        <dbReference type="EMBL" id="ALC84104.1"/>
    </source>
</evidence>
<dbReference type="InterPro" id="IPR005311">
    <property type="entry name" value="PBP_dimer"/>
</dbReference>
<reference evidence="10" key="1">
    <citation type="submission" date="2015-08" db="EMBL/GenBank/DDBJ databases">
        <title>Genome sequencing project for genomic taxonomy and phylogenomics of Bacillus-like bacteria.</title>
        <authorList>
            <person name="Liu B."/>
            <person name="Wang J."/>
            <person name="Zhu Y."/>
            <person name="Liu G."/>
            <person name="Chen Q."/>
            <person name="Chen Z."/>
            <person name="Lan J."/>
            <person name="Che J."/>
            <person name="Ge C."/>
            <person name="Shi H."/>
            <person name="Pan Z."/>
            <person name="Liu X."/>
        </authorList>
    </citation>
    <scope>NUCLEOTIDE SEQUENCE [LARGE SCALE GENOMIC DNA]</scope>
    <source>
        <strain evidence="10">FJAT-4402</strain>
    </source>
</reference>
<organism evidence="9 10">
    <name type="scientific">Bacillus gobiensis</name>
    <dbReference type="NCBI Taxonomy" id="1441095"/>
    <lineage>
        <taxon>Bacteria</taxon>
        <taxon>Bacillati</taxon>
        <taxon>Bacillota</taxon>
        <taxon>Bacilli</taxon>
        <taxon>Bacillales</taxon>
        <taxon>Bacillaceae</taxon>
        <taxon>Bacillus</taxon>
    </lineage>
</organism>
<dbReference type="InterPro" id="IPR050515">
    <property type="entry name" value="Beta-lactam/transpept"/>
</dbReference>
<dbReference type="CDD" id="cd06576">
    <property type="entry name" value="PASTA_Pbp2x-like_1"/>
    <property type="match status" value="1"/>
</dbReference>
<dbReference type="Pfam" id="PF00905">
    <property type="entry name" value="Transpeptidase"/>
    <property type="match status" value="1"/>
</dbReference>
<proteinExistence type="inferred from homology"/>
<dbReference type="RefSeq" id="WP_053605984.1">
    <property type="nucleotide sequence ID" value="NZ_CP012600.1"/>
</dbReference>
<dbReference type="GO" id="GO:0071555">
    <property type="term" value="P:cell wall organization"/>
    <property type="evidence" value="ECO:0007669"/>
    <property type="project" value="TreeGrafter"/>
</dbReference>
<evidence type="ECO:0000256" key="4">
    <source>
        <dbReference type="ARBA" id="ARBA00012448"/>
    </source>
</evidence>
<dbReference type="Gene3D" id="3.90.1310.10">
    <property type="entry name" value="Penicillin-binding protein 2a (Domain 2)"/>
    <property type="match status" value="1"/>
</dbReference>
<feature type="transmembrane region" description="Helical" evidence="7">
    <location>
        <begin position="12"/>
        <end position="32"/>
    </location>
</feature>
<sequence>MPTKNRFMNRGAAILSICFALFFFVIFSRFAYIQATGKVEGEVLAAKAHEQYEKGRTISGQRGSILDRNGEAIAEDAPSYTIIAVLDKDMTTDINHPKHVQDKAKTAKELAPILEMDEGEILDILNKEGRDQVEFGRAGRDISIEKKEEIEKLELPGIAFTRDSKRYYPNGMFASSLIGYSTYNNELKQMTGVMGLEKNLNNYLVKKDGFVSYESDRAGWKLPNSKDKITPPENGKDVHLTIDKKLQTVLEDSMSEAAKKYEPKKIMAAVMNPKTGEILAVGQRPSFDPNKRDITNYYNDIVSYPFEPGSTMKIFTLAAAVEEGVFNAAEKYHSGTYKVGKSEIGDHNNGKGWGEINFQEGVERSSNVAFAILANEKLGANRFNQYLRKFHFYDKTGVDMPGEAESTINFKYDIEKVTNSFGQGSAITPIQQLQAATAIANNGKMMKPYVIDHITDPNNKDKTVLQNSPKSAGQPISADTAKQVRDILEKVVTSKNGTGKPYKIDGFDIAGKTGTAQLAGDDGKLLTGHENYIFSFLGMAPKDDPELVVYVAVQQPKLKATESGSAPVSSIFKPVMENGLHYLNIKPKENAEQEKPVEKEESYALTDFTGMRMQTAEKQVKDEGFTPVIIGDGTAVHKQSPSPETGIIAKEKVFLTSDGPVKMPDMTGWSRRDVLNYSSLSGIHFELNGQGFATKQSVKAGKEINGKSTVKIEFTK</sequence>
<gene>
    <name evidence="9" type="ORF">AM592_04685</name>
</gene>
<dbReference type="PANTHER" id="PTHR30627:SF26">
    <property type="entry name" value="PENICILLIN-BINDING PROTEIN 2B"/>
    <property type="match status" value="1"/>
</dbReference>
<evidence type="ECO:0000256" key="5">
    <source>
        <dbReference type="ARBA" id="ARBA00023136"/>
    </source>
</evidence>